<organism evidence="1 2">
    <name type="scientific">Bartonella tamiae Th239</name>
    <dbReference type="NCBI Taxonomy" id="1094558"/>
    <lineage>
        <taxon>Bacteria</taxon>
        <taxon>Pseudomonadati</taxon>
        <taxon>Pseudomonadota</taxon>
        <taxon>Alphaproteobacteria</taxon>
        <taxon>Hyphomicrobiales</taxon>
        <taxon>Bartonellaceae</taxon>
        <taxon>Bartonella</taxon>
    </lineage>
</organism>
<sequence length="43" mass="4854">MCDVSARKELKLDDTSPALMTIIVKQMLSLKSLFPNVSFLRNV</sequence>
<keyword evidence="2" id="KW-1185">Reference proteome</keyword>
<dbReference type="HOGENOM" id="CLU_3230184_0_0_5"/>
<evidence type="ECO:0000313" key="1">
    <source>
        <dbReference type="EMBL" id="EJF91069.1"/>
    </source>
</evidence>
<gene>
    <name evidence="1" type="ORF">ME5_00401</name>
</gene>
<proteinExistence type="predicted"/>
<dbReference type="AlphaFoldDB" id="J0R5U5"/>
<comment type="caution">
    <text evidence="1">The sequence shown here is derived from an EMBL/GenBank/DDBJ whole genome shotgun (WGS) entry which is preliminary data.</text>
</comment>
<name>J0R5U5_9HYPH</name>
<reference evidence="1 2" key="1">
    <citation type="submission" date="2012-03" db="EMBL/GenBank/DDBJ databases">
        <title>The Genome Sequence of Bartonella tamiae Th239.</title>
        <authorList>
            <consortium name="The Broad Institute Genome Sequencing Platform"/>
            <consortium name="The Broad Institute Genome Sequencing Center for Infectious Disease"/>
            <person name="Feldgarden M."/>
            <person name="Kirby J."/>
            <person name="Kosoy M."/>
            <person name="Birtles R."/>
            <person name="Probert W.S."/>
            <person name="Chiaraviglio L."/>
            <person name="Young S.K."/>
            <person name="Zeng Q."/>
            <person name="Gargeya S."/>
            <person name="Fitzgerald M."/>
            <person name="Haas B."/>
            <person name="Abouelleil A."/>
            <person name="Alvarado L."/>
            <person name="Arachchi H.M."/>
            <person name="Berlin A."/>
            <person name="Chapman S.B."/>
            <person name="Gearin G."/>
            <person name="Goldberg J."/>
            <person name="Griggs A."/>
            <person name="Gujja S."/>
            <person name="Hansen M."/>
            <person name="Heiman D."/>
            <person name="Howarth C."/>
            <person name="Larimer J."/>
            <person name="Lui A."/>
            <person name="MacDonald P.J.P."/>
            <person name="McCowen C."/>
            <person name="Montmayeur A."/>
            <person name="Murphy C."/>
            <person name="Neiman D."/>
            <person name="Pearson M."/>
            <person name="Priest M."/>
            <person name="Roberts A."/>
            <person name="Saif S."/>
            <person name="Shea T."/>
            <person name="Sisk P."/>
            <person name="Stolte C."/>
            <person name="Sykes S."/>
            <person name="Wortman J."/>
            <person name="Nusbaum C."/>
            <person name="Birren B."/>
        </authorList>
    </citation>
    <scope>NUCLEOTIDE SEQUENCE [LARGE SCALE GENOMIC DNA]</scope>
    <source>
        <strain evidence="1 2">Th239</strain>
    </source>
</reference>
<evidence type="ECO:0000313" key="2">
    <source>
        <dbReference type="Proteomes" id="UP000008952"/>
    </source>
</evidence>
<accession>J0R5U5</accession>
<dbReference type="PATRIC" id="fig|1094558.3.peg.444"/>
<dbReference type="EMBL" id="AIMB01000003">
    <property type="protein sequence ID" value="EJF91069.1"/>
    <property type="molecule type" value="Genomic_DNA"/>
</dbReference>
<dbReference type="Proteomes" id="UP000008952">
    <property type="component" value="Unassembled WGS sequence"/>
</dbReference>
<protein>
    <submittedName>
        <fullName evidence="1">Uncharacterized protein</fullName>
    </submittedName>
</protein>